<accession>A0A7J9D304</accession>
<protein>
    <submittedName>
        <fullName evidence="1">Uncharacterized protein</fullName>
    </submittedName>
</protein>
<dbReference type="AlphaFoldDB" id="A0A7J9D304"/>
<evidence type="ECO:0000313" key="1">
    <source>
        <dbReference type="EMBL" id="MBA0754895.1"/>
    </source>
</evidence>
<dbReference type="Proteomes" id="UP000593579">
    <property type="component" value="Unassembled WGS sequence"/>
</dbReference>
<sequence length="54" mass="6417">MRNIEAEKCKKFSRNLQFQVLSGLCKTKVFTLVPEIMFSNNELKRVRISKKKKK</sequence>
<dbReference type="EMBL" id="JABEZY010265412">
    <property type="protein sequence ID" value="MBA0754895.1"/>
    <property type="molecule type" value="Genomic_DNA"/>
</dbReference>
<gene>
    <name evidence="1" type="ORF">Gogos_021634</name>
</gene>
<proteinExistence type="predicted"/>
<comment type="caution">
    <text evidence="1">The sequence shown here is derived from an EMBL/GenBank/DDBJ whole genome shotgun (WGS) entry which is preliminary data.</text>
</comment>
<evidence type="ECO:0000313" key="2">
    <source>
        <dbReference type="Proteomes" id="UP000593579"/>
    </source>
</evidence>
<keyword evidence="2" id="KW-1185">Reference proteome</keyword>
<feature type="non-terminal residue" evidence="1">
    <location>
        <position position="54"/>
    </location>
</feature>
<name>A0A7J9D304_GOSGO</name>
<reference evidence="1 2" key="1">
    <citation type="journal article" date="2019" name="Genome Biol. Evol.">
        <title>Insights into the evolution of the New World diploid cottons (Gossypium, subgenus Houzingenia) based on genome sequencing.</title>
        <authorList>
            <person name="Grover C.E."/>
            <person name="Arick M.A. 2nd"/>
            <person name="Thrash A."/>
            <person name="Conover J.L."/>
            <person name="Sanders W.S."/>
            <person name="Peterson D.G."/>
            <person name="Frelichowski J.E."/>
            <person name="Scheffler J.A."/>
            <person name="Scheffler B.E."/>
            <person name="Wendel J.F."/>
        </authorList>
    </citation>
    <scope>NUCLEOTIDE SEQUENCE [LARGE SCALE GENOMIC DNA]</scope>
    <source>
        <strain evidence="1">5</strain>
        <tissue evidence="1">Leaf</tissue>
    </source>
</reference>
<organism evidence="1 2">
    <name type="scientific">Gossypium gossypioides</name>
    <name type="common">Mexican cotton</name>
    <name type="synonym">Selera gossypioides</name>
    <dbReference type="NCBI Taxonomy" id="34282"/>
    <lineage>
        <taxon>Eukaryota</taxon>
        <taxon>Viridiplantae</taxon>
        <taxon>Streptophyta</taxon>
        <taxon>Embryophyta</taxon>
        <taxon>Tracheophyta</taxon>
        <taxon>Spermatophyta</taxon>
        <taxon>Magnoliopsida</taxon>
        <taxon>eudicotyledons</taxon>
        <taxon>Gunneridae</taxon>
        <taxon>Pentapetalae</taxon>
        <taxon>rosids</taxon>
        <taxon>malvids</taxon>
        <taxon>Malvales</taxon>
        <taxon>Malvaceae</taxon>
        <taxon>Malvoideae</taxon>
        <taxon>Gossypium</taxon>
    </lineage>
</organism>